<dbReference type="GO" id="GO:0005886">
    <property type="term" value="C:plasma membrane"/>
    <property type="evidence" value="ECO:0007669"/>
    <property type="project" value="UniProtKB-SubCell"/>
</dbReference>
<evidence type="ECO:0000256" key="7">
    <source>
        <dbReference type="SAM" id="Phobius"/>
    </source>
</evidence>
<proteinExistence type="inferred from homology"/>
<dbReference type="AlphaFoldDB" id="A0A9E7C1F7"/>
<dbReference type="InterPro" id="IPR050250">
    <property type="entry name" value="Macrolide_Exporter_MacB"/>
</dbReference>
<evidence type="ECO:0000313" key="10">
    <source>
        <dbReference type="Proteomes" id="UP001162834"/>
    </source>
</evidence>
<feature type="transmembrane region" description="Helical" evidence="7">
    <location>
        <begin position="236"/>
        <end position="261"/>
    </location>
</feature>
<keyword evidence="2" id="KW-1003">Cell membrane</keyword>
<sequence length="764" mass="77846">MTSQRRRRAFAAAGVFAAALVVGVCATVAYALQTGFDRSARAADLPDVIVRFDAARRAAVDARIATLPNLEARAYRLDVDGVDLRAGDHATHRGAVQVVSGARRGYAIVGGRDLEPEGARAEAVVEQGVARAWDLEPGSTIDVGRLGPLRVAGIARAPDNVAFPLASAARVYVGAALVRRRVAGGDGELAVNRALLWLHDRGRTDVTLAQARTQAYGVRGVSFLTRDGVGLLIGQAAGVVIALLVAFAVIALVAAGVMLGTAAHADVRRRMPAIAVHRALGFSRGAVARSAAARSAAVALPAAAAGLAAGWALAVVPTGDLLAILNEAPPGWAALPLLGAALAAVVALVVAISAWPAWRATAPPPAVLLRGGELARSPRRRLHRNRAATTAVRPFTGPLALGPRLVLARRGRYAGTVLVLGMSAAVVLLMLALATTLERLRDDPATLGKRFSLTVSADRSALPRIRATPGVAAAAPRWVLEAADSFQLGETLKVVAFPGDHTEFEAPPLAAGRRLRAGDEAEVGAGLADALGLAPGATLGLALPGGAGEARFRVVGVVRALDNEGRVAYVRPARLGAALTDRPQIAVRVAPGASRDAVRRRLTQRMTRGPRAAVVSVVSGAAGDSVSLLGLLSAVLRVVGGVVALVILYALAQALALTAAERTSSLALLRILGGSASTTGAVLAGAGAALVLPAAALAIALQELVLGPVVSAMAAGYANLPVRASAAQAAAVTAGLVVVAGIAAVRVARRLRRVPPAAALRERP</sequence>
<dbReference type="Pfam" id="PF02687">
    <property type="entry name" value="FtsX"/>
    <property type="match status" value="1"/>
</dbReference>
<evidence type="ECO:0000256" key="2">
    <source>
        <dbReference type="ARBA" id="ARBA00022475"/>
    </source>
</evidence>
<evidence type="ECO:0000313" key="9">
    <source>
        <dbReference type="EMBL" id="UGS37351.1"/>
    </source>
</evidence>
<evidence type="ECO:0000256" key="3">
    <source>
        <dbReference type="ARBA" id="ARBA00022692"/>
    </source>
</evidence>
<dbReference type="EMBL" id="CP087164">
    <property type="protein sequence ID" value="UGS37351.1"/>
    <property type="molecule type" value="Genomic_DNA"/>
</dbReference>
<dbReference type="KEGG" id="sbae:DSM104329_03766"/>
<accession>A0A9E7C1F7</accession>
<evidence type="ECO:0000256" key="5">
    <source>
        <dbReference type="ARBA" id="ARBA00023136"/>
    </source>
</evidence>
<dbReference type="PANTHER" id="PTHR30572">
    <property type="entry name" value="MEMBRANE COMPONENT OF TRANSPORTER-RELATED"/>
    <property type="match status" value="1"/>
</dbReference>
<dbReference type="PANTHER" id="PTHR30572:SF4">
    <property type="entry name" value="ABC TRANSPORTER PERMEASE YTRF"/>
    <property type="match status" value="1"/>
</dbReference>
<dbReference type="GO" id="GO:0022857">
    <property type="term" value="F:transmembrane transporter activity"/>
    <property type="evidence" value="ECO:0007669"/>
    <property type="project" value="TreeGrafter"/>
</dbReference>
<evidence type="ECO:0000259" key="8">
    <source>
        <dbReference type="Pfam" id="PF02687"/>
    </source>
</evidence>
<organism evidence="9 10">
    <name type="scientific">Capillimicrobium parvum</name>
    <dbReference type="NCBI Taxonomy" id="2884022"/>
    <lineage>
        <taxon>Bacteria</taxon>
        <taxon>Bacillati</taxon>
        <taxon>Actinomycetota</taxon>
        <taxon>Thermoleophilia</taxon>
        <taxon>Solirubrobacterales</taxon>
        <taxon>Capillimicrobiaceae</taxon>
        <taxon>Capillimicrobium</taxon>
    </lineage>
</organism>
<gene>
    <name evidence="9" type="ORF">DSM104329_03766</name>
</gene>
<keyword evidence="5 7" id="KW-0472">Membrane</keyword>
<keyword evidence="4 7" id="KW-1133">Transmembrane helix</keyword>
<reference evidence="9" key="1">
    <citation type="journal article" date="2022" name="Int. J. Syst. Evol. Microbiol.">
        <title>Pseudomonas aegrilactucae sp. nov. and Pseudomonas morbosilactucae sp. nov., pathogens causing bacterial rot of lettuce in Japan.</title>
        <authorList>
            <person name="Sawada H."/>
            <person name="Fujikawa T."/>
            <person name="Satou M."/>
        </authorList>
    </citation>
    <scope>NUCLEOTIDE SEQUENCE</scope>
    <source>
        <strain evidence="9">0166_1</strain>
    </source>
</reference>
<feature type="transmembrane region" description="Helical" evidence="7">
    <location>
        <begin position="291"/>
        <end position="313"/>
    </location>
</feature>
<comment type="subcellular location">
    <subcellularLocation>
        <location evidence="1">Cell membrane</location>
        <topology evidence="1">Multi-pass membrane protein</topology>
    </subcellularLocation>
</comment>
<keyword evidence="3 7" id="KW-0812">Transmembrane</keyword>
<feature type="transmembrane region" description="Helical" evidence="7">
    <location>
        <begin position="681"/>
        <end position="705"/>
    </location>
</feature>
<comment type="similarity">
    <text evidence="6">Belongs to the ABC-4 integral membrane protein family.</text>
</comment>
<feature type="transmembrane region" description="Helical" evidence="7">
    <location>
        <begin position="638"/>
        <end position="660"/>
    </location>
</feature>
<feature type="transmembrane region" description="Helical" evidence="7">
    <location>
        <begin position="333"/>
        <end position="355"/>
    </location>
</feature>
<evidence type="ECO:0000256" key="4">
    <source>
        <dbReference type="ARBA" id="ARBA00022989"/>
    </source>
</evidence>
<feature type="transmembrane region" description="Helical" evidence="7">
    <location>
        <begin position="413"/>
        <end position="434"/>
    </location>
</feature>
<feature type="domain" description="ABC3 transporter permease C-terminal" evidence="8">
    <location>
        <begin position="246"/>
        <end position="362"/>
    </location>
</feature>
<feature type="transmembrane region" description="Helical" evidence="7">
    <location>
        <begin position="725"/>
        <end position="745"/>
    </location>
</feature>
<dbReference type="InterPro" id="IPR006311">
    <property type="entry name" value="TAT_signal"/>
</dbReference>
<dbReference type="PROSITE" id="PS51318">
    <property type="entry name" value="TAT"/>
    <property type="match status" value="1"/>
</dbReference>
<protein>
    <recommendedName>
        <fullName evidence="8">ABC3 transporter permease C-terminal domain-containing protein</fullName>
    </recommendedName>
</protein>
<name>A0A9E7C1F7_9ACTN</name>
<evidence type="ECO:0000256" key="6">
    <source>
        <dbReference type="ARBA" id="ARBA00038076"/>
    </source>
</evidence>
<dbReference type="Proteomes" id="UP001162834">
    <property type="component" value="Chromosome"/>
</dbReference>
<dbReference type="InterPro" id="IPR003838">
    <property type="entry name" value="ABC3_permease_C"/>
</dbReference>
<evidence type="ECO:0000256" key="1">
    <source>
        <dbReference type="ARBA" id="ARBA00004651"/>
    </source>
</evidence>
<dbReference type="RefSeq" id="WP_259311407.1">
    <property type="nucleotide sequence ID" value="NZ_CP087164.1"/>
</dbReference>
<keyword evidence="10" id="KW-1185">Reference proteome</keyword>